<proteinExistence type="inferred from homology"/>
<dbReference type="PANTHER" id="PTHR18964:SF149">
    <property type="entry name" value="BIFUNCTIONAL UDP-N-ACETYLGLUCOSAMINE 2-EPIMERASE_N-ACETYLMANNOSAMINE KINASE"/>
    <property type="match status" value="1"/>
</dbReference>
<dbReference type="SUPFAM" id="SSF53067">
    <property type="entry name" value="Actin-like ATPase domain"/>
    <property type="match status" value="1"/>
</dbReference>
<protein>
    <recommendedName>
        <fullName evidence="4">Glucokinase</fullName>
    </recommendedName>
</protein>
<comment type="similarity">
    <text evidence="1">Belongs to the ROK (NagC/XylR) family.</text>
</comment>
<dbReference type="Pfam" id="PF00480">
    <property type="entry name" value="ROK"/>
    <property type="match status" value="1"/>
</dbReference>
<dbReference type="EMBL" id="PCXE01000049">
    <property type="protein sequence ID" value="PIR25852.1"/>
    <property type="molecule type" value="Genomic_DNA"/>
</dbReference>
<dbReference type="PANTHER" id="PTHR18964">
    <property type="entry name" value="ROK (REPRESSOR, ORF, KINASE) FAMILY"/>
    <property type="match status" value="1"/>
</dbReference>
<reference evidence="2 3" key="1">
    <citation type="submission" date="2017-09" db="EMBL/GenBank/DDBJ databases">
        <title>Depth-based differentiation of microbial function through sediment-hosted aquifers and enrichment of novel symbionts in the deep terrestrial subsurface.</title>
        <authorList>
            <person name="Probst A.J."/>
            <person name="Ladd B."/>
            <person name="Jarett J.K."/>
            <person name="Geller-Mcgrath D.E."/>
            <person name="Sieber C.M."/>
            <person name="Emerson J.B."/>
            <person name="Anantharaman K."/>
            <person name="Thomas B.C."/>
            <person name="Malmstrom R."/>
            <person name="Stieglmeier M."/>
            <person name="Klingl A."/>
            <person name="Woyke T."/>
            <person name="Ryan C.M."/>
            <person name="Banfield J.F."/>
        </authorList>
    </citation>
    <scope>NUCLEOTIDE SEQUENCE [LARGE SCALE GENOMIC DNA]</scope>
    <source>
        <strain evidence="2">CG11_big_fil_rev_8_21_14_0_20_43_10</strain>
    </source>
</reference>
<sequence length="323" mass="35572">MNARKLIIGIDAGGTKIRGVLMSADKIIKRAEMFHGVSRVTKVIFLRTLYAVLDALYVRPRTVQLSGAGARAEKVAAIGIGLPGIIAHNRVVGAGNVKVLTTLNIQKLARDKYHTNVVLDNDVKVALRAEAEAFNVKPKSRGIKQRGTKQFSKYKSIFMLTLGTGIGAAWWRNGEVMRGSFGTAYEFGQMVLDKKKNHFLKLEDFCARKFFKTKGITPLVSEQKARAGSTYHKKLWREFGNNLGIALANVINLIEPECIIIGGGIAHAWPLFAPAMKRTAKKFTLSKPARKKTKFTQAKLGKWSGAIGAALLAVMICRHRKTL</sequence>
<evidence type="ECO:0000256" key="1">
    <source>
        <dbReference type="ARBA" id="ARBA00006479"/>
    </source>
</evidence>
<dbReference type="AlphaFoldDB" id="A0A2H0PUX0"/>
<organism evidence="2 3">
    <name type="scientific">Candidatus Brennerbacteria bacterium CG11_big_fil_rev_8_21_14_0_20_43_10</name>
    <dbReference type="NCBI Taxonomy" id="1974523"/>
    <lineage>
        <taxon>Bacteria</taxon>
        <taxon>Candidatus Brenneribacteriota</taxon>
    </lineage>
</organism>
<evidence type="ECO:0008006" key="4">
    <source>
        <dbReference type="Google" id="ProtNLM"/>
    </source>
</evidence>
<dbReference type="CDD" id="cd23763">
    <property type="entry name" value="ASKHA_ATPase_ROK"/>
    <property type="match status" value="1"/>
</dbReference>
<evidence type="ECO:0000313" key="3">
    <source>
        <dbReference type="Proteomes" id="UP000236846"/>
    </source>
</evidence>
<dbReference type="Gene3D" id="3.30.420.40">
    <property type="match status" value="2"/>
</dbReference>
<dbReference type="InterPro" id="IPR000600">
    <property type="entry name" value="ROK"/>
</dbReference>
<accession>A0A2H0PUX0</accession>
<dbReference type="Proteomes" id="UP000236846">
    <property type="component" value="Unassembled WGS sequence"/>
</dbReference>
<gene>
    <name evidence="2" type="ORF">COV41_02580</name>
</gene>
<comment type="caution">
    <text evidence="2">The sequence shown here is derived from an EMBL/GenBank/DDBJ whole genome shotgun (WGS) entry which is preliminary data.</text>
</comment>
<dbReference type="InterPro" id="IPR043129">
    <property type="entry name" value="ATPase_NBD"/>
</dbReference>
<evidence type="ECO:0000313" key="2">
    <source>
        <dbReference type="EMBL" id="PIR25852.1"/>
    </source>
</evidence>
<name>A0A2H0PUX0_9BACT</name>